<evidence type="ECO:0000256" key="1">
    <source>
        <dbReference type="SAM" id="MobiDB-lite"/>
    </source>
</evidence>
<protein>
    <recommendedName>
        <fullName evidence="4">ABC-type Mn/Zn transport systems, ATPase component</fullName>
    </recommendedName>
</protein>
<accession>A0A1H0SGT7</accession>
<dbReference type="EMBL" id="FNIR01000013">
    <property type="protein sequence ID" value="SDP40739.1"/>
    <property type="molecule type" value="Genomic_DNA"/>
</dbReference>
<evidence type="ECO:0008006" key="4">
    <source>
        <dbReference type="Google" id="ProtNLM"/>
    </source>
</evidence>
<feature type="region of interest" description="Disordered" evidence="1">
    <location>
        <begin position="121"/>
        <end position="140"/>
    </location>
</feature>
<evidence type="ECO:0000313" key="3">
    <source>
        <dbReference type="Proteomes" id="UP000199088"/>
    </source>
</evidence>
<keyword evidence="3" id="KW-1185">Reference proteome</keyword>
<sequence>MTADRHTVLRSMHDIGLAAWFGGSLMGAFGVNGAAAAAKDPTERVRLSSIGWAKWAPVQAAAIGVHLVGSLGMARADRGRVANQDGAVSNTVIKTVLTAAAMGTTLASGLAGAKTAKGAKDASGAPAAGATEPGSDTPADVAEGQAALKPLQWINPVLTSVLIVLAAQQGEQQRTAPALLTGMFGQGITGARTALKRAAG</sequence>
<organism evidence="2 3">
    <name type="scientific">Klenkia soli</name>
    <dbReference type="NCBI Taxonomy" id="1052260"/>
    <lineage>
        <taxon>Bacteria</taxon>
        <taxon>Bacillati</taxon>
        <taxon>Actinomycetota</taxon>
        <taxon>Actinomycetes</taxon>
        <taxon>Geodermatophilales</taxon>
        <taxon>Geodermatophilaceae</taxon>
        <taxon>Klenkia</taxon>
    </lineage>
</organism>
<proteinExistence type="predicted"/>
<feature type="compositionally biased region" description="Low complexity" evidence="1">
    <location>
        <begin position="121"/>
        <end position="130"/>
    </location>
</feature>
<dbReference type="OrthoDB" id="5181921at2"/>
<name>A0A1H0SGT7_9ACTN</name>
<evidence type="ECO:0000313" key="2">
    <source>
        <dbReference type="EMBL" id="SDP40739.1"/>
    </source>
</evidence>
<dbReference type="STRING" id="1052260.SAMN05660199_03824"/>
<reference evidence="3" key="1">
    <citation type="submission" date="2016-10" db="EMBL/GenBank/DDBJ databases">
        <authorList>
            <person name="Varghese N."/>
            <person name="Submissions S."/>
        </authorList>
    </citation>
    <scope>NUCLEOTIDE SEQUENCE [LARGE SCALE GENOMIC DNA]</scope>
    <source>
        <strain evidence="3">DSM 45843</strain>
    </source>
</reference>
<dbReference type="RefSeq" id="WP_091248327.1">
    <property type="nucleotide sequence ID" value="NZ_FNIR01000013.1"/>
</dbReference>
<gene>
    <name evidence="2" type="ORF">SAMN05660199_03824</name>
</gene>
<dbReference type="AlphaFoldDB" id="A0A1H0SGT7"/>
<dbReference type="Proteomes" id="UP000199088">
    <property type="component" value="Unassembled WGS sequence"/>
</dbReference>